<accession>A0ACB9HI09</accession>
<protein>
    <submittedName>
        <fullName evidence="1">Uncharacterized protein</fullName>
    </submittedName>
</protein>
<evidence type="ECO:0000313" key="2">
    <source>
        <dbReference type="Proteomes" id="UP001056120"/>
    </source>
</evidence>
<keyword evidence="2" id="KW-1185">Reference proteome</keyword>
<name>A0ACB9HI09_9ASTR</name>
<sequence>MCPMRVFLVFFSAILAGYLTWKSVQTSMETDDMISTDDVSANQQDSSIIKMGQNALFGFIDMASGKYLWRNLRQMAADGKTN</sequence>
<dbReference type="Proteomes" id="UP001056120">
    <property type="component" value="Linkage Group LG12"/>
</dbReference>
<dbReference type="EMBL" id="CM042029">
    <property type="protein sequence ID" value="KAI3794750.1"/>
    <property type="molecule type" value="Genomic_DNA"/>
</dbReference>
<comment type="caution">
    <text evidence="1">The sequence shown here is derived from an EMBL/GenBank/DDBJ whole genome shotgun (WGS) entry which is preliminary data.</text>
</comment>
<evidence type="ECO:0000313" key="1">
    <source>
        <dbReference type="EMBL" id="KAI3794750.1"/>
    </source>
</evidence>
<reference evidence="1 2" key="2">
    <citation type="journal article" date="2022" name="Mol. Ecol. Resour.">
        <title>The genomes of chicory, endive, great burdock and yacon provide insights into Asteraceae paleo-polyploidization history and plant inulin production.</title>
        <authorList>
            <person name="Fan W."/>
            <person name="Wang S."/>
            <person name="Wang H."/>
            <person name="Wang A."/>
            <person name="Jiang F."/>
            <person name="Liu H."/>
            <person name="Zhao H."/>
            <person name="Xu D."/>
            <person name="Zhang Y."/>
        </authorList>
    </citation>
    <scope>NUCLEOTIDE SEQUENCE [LARGE SCALE GENOMIC DNA]</scope>
    <source>
        <strain evidence="2">cv. Yunnan</strain>
        <tissue evidence="1">Leaves</tissue>
    </source>
</reference>
<organism evidence="1 2">
    <name type="scientific">Smallanthus sonchifolius</name>
    <dbReference type="NCBI Taxonomy" id="185202"/>
    <lineage>
        <taxon>Eukaryota</taxon>
        <taxon>Viridiplantae</taxon>
        <taxon>Streptophyta</taxon>
        <taxon>Embryophyta</taxon>
        <taxon>Tracheophyta</taxon>
        <taxon>Spermatophyta</taxon>
        <taxon>Magnoliopsida</taxon>
        <taxon>eudicotyledons</taxon>
        <taxon>Gunneridae</taxon>
        <taxon>Pentapetalae</taxon>
        <taxon>asterids</taxon>
        <taxon>campanulids</taxon>
        <taxon>Asterales</taxon>
        <taxon>Asteraceae</taxon>
        <taxon>Asteroideae</taxon>
        <taxon>Heliantheae alliance</taxon>
        <taxon>Millerieae</taxon>
        <taxon>Smallanthus</taxon>
    </lineage>
</organism>
<gene>
    <name evidence="1" type="ORF">L1987_37387</name>
</gene>
<proteinExistence type="predicted"/>
<reference evidence="2" key="1">
    <citation type="journal article" date="2022" name="Mol. Ecol. Resour.">
        <title>The genomes of chicory, endive, great burdock and yacon provide insights into Asteraceae palaeo-polyploidization history and plant inulin production.</title>
        <authorList>
            <person name="Fan W."/>
            <person name="Wang S."/>
            <person name="Wang H."/>
            <person name="Wang A."/>
            <person name="Jiang F."/>
            <person name="Liu H."/>
            <person name="Zhao H."/>
            <person name="Xu D."/>
            <person name="Zhang Y."/>
        </authorList>
    </citation>
    <scope>NUCLEOTIDE SEQUENCE [LARGE SCALE GENOMIC DNA]</scope>
    <source>
        <strain evidence="2">cv. Yunnan</strain>
    </source>
</reference>